<evidence type="ECO:0000256" key="7">
    <source>
        <dbReference type="RuleBase" id="RU000320"/>
    </source>
</evidence>
<dbReference type="InterPro" id="IPR010096">
    <property type="entry name" value="NADH-Q_OxRdtase_suN/2"/>
</dbReference>
<evidence type="ECO:0000313" key="10">
    <source>
        <dbReference type="Proteomes" id="UP001595547"/>
    </source>
</evidence>
<feature type="transmembrane region" description="Helical" evidence="6">
    <location>
        <begin position="104"/>
        <end position="121"/>
    </location>
</feature>
<sequence length="477" mass="50208">MIALDFHNVLPEMLLAIYAMAALLACVYAGKDALTGVVTWATAGVFIALAAYIGFAGEGSVAAFGGMFIDDAFARFAKVVILLSAAGVLLMSQDYLARNQMGRFEYPILIALAVVGMMFMVSAGDLMTLYLGLELQSLALYVVAAMKRDDVKSTEAGLKYFVLGSLSSGLLLYGASLVYGYAGTTDFAGIMSTLAEPHIGLVIGLVFLIAGMAFKVSAAPFHMWTPDVYEGAPTPVTAFFATAPKAAAMAMIARVVFDAFGSIPAQWSQVLAALAVVSMFLGAIAAIGQRDIKRLMAYSSIAHMGYALVGLAAGTAEGVQAMLIYMAIYVTMNLGTFAFIMSLEKDGKSISDIDSLNLFSKREPLKALAVLILMFSLAGVPPMLGFFGKFYVLKAAVDAGMTWLALAGAVASVIGAFYYLRIVFFMYFGRETAGASSRMAPVQWLMLVAVAAVMLLGVVNLFGIEAVAATAAAALVG</sequence>
<dbReference type="PANTHER" id="PTHR22773">
    <property type="entry name" value="NADH DEHYDROGENASE"/>
    <property type="match status" value="1"/>
</dbReference>
<dbReference type="InterPro" id="IPR001750">
    <property type="entry name" value="ND/Mrp_TM"/>
</dbReference>
<gene>
    <name evidence="6 9" type="primary">nuoN</name>
    <name evidence="9" type="ORF">ACFOGH_03115</name>
</gene>
<comment type="caution">
    <text evidence="9">The sequence shown here is derived from an EMBL/GenBank/DDBJ whole genome shotgun (WGS) entry which is preliminary data.</text>
</comment>
<feature type="domain" description="NADH:quinone oxidoreductase/Mrp antiporter transmembrane" evidence="8">
    <location>
        <begin position="123"/>
        <end position="415"/>
    </location>
</feature>
<keyword evidence="6" id="KW-0520">NAD</keyword>
<keyword evidence="6" id="KW-0813">Transport</keyword>
<organism evidence="9 10">
    <name type="scientific">Cypionkella sinensis</name>
    <dbReference type="NCBI Taxonomy" id="1756043"/>
    <lineage>
        <taxon>Bacteria</taxon>
        <taxon>Pseudomonadati</taxon>
        <taxon>Pseudomonadota</taxon>
        <taxon>Alphaproteobacteria</taxon>
        <taxon>Rhodobacterales</taxon>
        <taxon>Paracoccaceae</taxon>
        <taxon>Cypionkella</taxon>
    </lineage>
</organism>
<evidence type="ECO:0000256" key="6">
    <source>
        <dbReference type="HAMAP-Rule" id="MF_00445"/>
    </source>
</evidence>
<name>A0ABV7IYK7_9RHOB</name>
<feature type="transmembrane region" description="Helical" evidence="6">
    <location>
        <begin position="75"/>
        <end position="92"/>
    </location>
</feature>
<feature type="transmembrane region" description="Helical" evidence="6">
    <location>
        <begin position="199"/>
        <end position="224"/>
    </location>
</feature>
<feature type="transmembrane region" description="Helical" evidence="6">
    <location>
        <begin position="158"/>
        <end position="179"/>
    </location>
</feature>
<comment type="similarity">
    <text evidence="6">Belongs to the complex I subunit 2 family.</text>
</comment>
<keyword evidence="5 6" id="KW-0472">Membrane</keyword>
<feature type="transmembrane region" description="Helical" evidence="6">
    <location>
        <begin position="37"/>
        <end position="55"/>
    </location>
</feature>
<dbReference type="PRINTS" id="PR01434">
    <property type="entry name" value="NADHDHGNASE5"/>
</dbReference>
<feature type="transmembrane region" description="Helical" evidence="6">
    <location>
        <begin position="364"/>
        <end position="384"/>
    </location>
</feature>
<dbReference type="HAMAP" id="MF_00445">
    <property type="entry name" value="NDH1_NuoN_1"/>
    <property type="match status" value="1"/>
</dbReference>
<comment type="catalytic activity">
    <reaction evidence="6">
        <text>a quinone + NADH + 5 H(+)(in) = a quinol + NAD(+) + 4 H(+)(out)</text>
        <dbReference type="Rhea" id="RHEA:57888"/>
        <dbReference type="ChEBI" id="CHEBI:15378"/>
        <dbReference type="ChEBI" id="CHEBI:24646"/>
        <dbReference type="ChEBI" id="CHEBI:57540"/>
        <dbReference type="ChEBI" id="CHEBI:57945"/>
        <dbReference type="ChEBI" id="CHEBI:132124"/>
    </reaction>
</comment>
<protein>
    <recommendedName>
        <fullName evidence="6">NADH-quinone oxidoreductase subunit N</fullName>
        <ecNumber evidence="6">7.1.1.-</ecNumber>
    </recommendedName>
    <alternativeName>
        <fullName evidence="6">NADH dehydrogenase I subunit N</fullName>
    </alternativeName>
    <alternativeName>
        <fullName evidence="6">NDH-1 subunit N</fullName>
    </alternativeName>
</protein>
<feature type="transmembrane region" description="Helical" evidence="6">
    <location>
        <begin position="269"/>
        <end position="288"/>
    </location>
</feature>
<evidence type="ECO:0000313" key="9">
    <source>
        <dbReference type="EMBL" id="MFC3179969.1"/>
    </source>
</evidence>
<dbReference type="RefSeq" id="WP_380071591.1">
    <property type="nucleotide sequence ID" value="NZ_JBHRTO010000001.1"/>
</dbReference>
<keyword evidence="4 6" id="KW-1133">Transmembrane helix</keyword>
<dbReference type="NCBIfam" id="NF004440">
    <property type="entry name" value="PRK05777.1-3"/>
    <property type="match status" value="1"/>
</dbReference>
<dbReference type="EC" id="7.1.1.-" evidence="6"/>
<keyword evidence="10" id="KW-1185">Reference proteome</keyword>
<comment type="subcellular location">
    <subcellularLocation>
        <location evidence="6">Cell membrane</location>
        <topology evidence="6">Multi-pass membrane protein</topology>
    </subcellularLocation>
    <subcellularLocation>
        <location evidence="2">Endomembrane system</location>
        <topology evidence="2">Multi-pass membrane protein</topology>
    </subcellularLocation>
    <subcellularLocation>
        <location evidence="7">Membrane</location>
        <topology evidence="7">Multi-pass membrane protein</topology>
    </subcellularLocation>
</comment>
<comment type="function">
    <text evidence="1 6">NDH-1 shuttles electrons from NADH, via FMN and iron-sulfur (Fe-S) centers, to quinones in the respiratory chain. The immediate electron acceptor for the enzyme in this species is believed to be ubiquinone. Couples the redox reaction to proton translocation (for every two electrons transferred, four hydrogen ions are translocated across the cytoplasmic membrane), and thus conserves the redox energy in a proton gradient.</text>
</comment>
<feature type="transmembrane region" description="Helical" evidence="6">
    <location>
        <begin position="13"/>
        <end position="30"/>
    </location>
</feature>
<feature type="transmembrane region" description="Helical" evidence="6">
    <location>
        <begin position="444"/>
        <end position="476"/>
    </location>
</feature>
<evidence type="ECO:0000256" key="2">
    <source>
        <dbReference type="ARBA" id="ARBA00004127"/>
    </source>
</evidence>
<evidence type="ECO:0000256" key="4">
    <source>
        <dbReference type="ARBA" id="ARBA00022989"/>
    </source>
</evidence>
<feature type="transmembrane region" description="Helical" evidence="6">
    <location>
        <begin position="322"/>
        <end position="343"/>
    </location>
</feature>
<feature type="transmembrane region" description="Helical" evidence="6">
    <location>
        <begin position="127"/>
        <end position="146"/>
    </location>
</feature>
<evidence type="ECO:0000256" key="1">
    <source>
        <dbReference type="ARBA" id="ARBA00002378"/>
    </source>
</evidence>
<keyword evidence="6" id="KW-0874">Quinone</keyword>
<reference evidence="10" key="1">
    <citation type="journal article" date="2019" name="Int. J. Syst. Evol. Microbiol.">
        <title>The Global Catalogue of Microorganisms (GCM) 10K type strain sequencing project: providing services to taxonomists for standard genome sequencing and annotation.</title>
        <authorList>
            <consortium name="The Broad Institute Genomics Platform"/>
            <consortium name="The Broad Institute Genome Sequencing Center for Infectious Disease"/>
            <person name="Wu L."/>
            <person name="Ma J."/>
        </authorList>
    </citation>
    <scope>NUCLEOTIDE SEQUENCE [LARGE SCALE GENOMIC DNA]</scope>
    <source>
        <strain evidence="10">KCTC 52039</strain>
    </source>
</reference>
<dbReference type="EMBL" id="JBHRTO010000001">
    <property type="protein sequence ID" value="MFC3179969.1"/>
    <property type="molecule type" value="Genomic_DNA"/>
</dbReference>
<comment type="subunit">
    <text evidence="6">NDH-1 is composed of 14 different subunits. Subunits NuoA, H, J, K, L, M, N constitute the membrane sector of the complex.</text>
</comment>
<proteinExistence type="inferred from homology"/>
<evidence type="ECO:0000256" key="3">
    <source>
        <dbReference type="ARBA" id="ARBA00022692"/>
    </source>
</evidence>
<feature type="transmembrane region" description="Helical" evidence="6">
    <location>
        <begin position="404"/>
        <end position="424"/>
    </location>
</feature>
<dbReference type="NCBIfam" id="TIGR01770">
    <property type="entry name" value="NDH_I_N"/>
    <property type="match status" value="1"/>
</dbReference>
<evidence type="ECO:0000259" key="8">
    <source>
        <dbReference type="Pfam" id="PF00361"/>
    </source>
</evidence>
<dbReference type="Proteomes" id="UP001595547">
    <property type="component" value="Unassembled WGS sequence"/>
</dbReference>
<feature type="transmembrane region" description="Helical" evidence="6">
    <location>
        <begin position="236"/>
        <end position="257"/>
    </location>
</feature>
<keyword evidence="6" id="KW-1278">Translocase</keyword>
<dbReference type="Pfam" id="PF00361">
    <property type="entry name" value="Proton_antipo_M"/>
    <property type="match status" value="1"/>
</dbReference>
<accession>A0ABV7IYK7</accession>
<keyword evidence="3 6" id="KW-0812">Transmembrane</keyword>
<keyword evidence="6" id="KW-0830">Ubiquinone</keyword>
<keyword evidence="6" id="KW-1003">Cell membrane</keyword>
<evidence type="ECO:0000256" key="5">
    <source>
        <dbReference type="ARBA" id="ARBA00023136"/>
    </source>
</evidence>
<feature type="transmembrane region" description="Helical" evidence="6">
    <location>
        <begin position="295"/>
        <end position="316"/>
    </location>
</feature>